<sequence length="56" mass="5883">MFSSLTGTIVAPGGTLELRDVFISTGEAAFSHRGELNTGAGRQPSDEQTFRRIAAG</sequence>
<feature type="region of interest" description="Disordered" evidence="1">
    <location>
        <begin position="33"/>
        <end position="56"/>
    </location>
</feature>
<accession>A0ABX1BAK4</accession>
<protein>
    <submittedName>
        <fullName evidence="2">Uncharacterized protein</fullName>
    </submittedName>
</protein>
<keyword evidence="3" id="KW-1185">Reference proteome</keyword>
<dbReference type="EMBL" id="JAATEP010000032">
    <property type="protein sequence ID" value="NJP94810.1"/>
    <property type="molecule type" value="Genomic_DNA"/>
</dbReference>
<evidence type="ECO:0000313" key="3">
    <source>
        <dbReference type="Proteomes" id="UP000696294"/>
    </source>
</evidence>
<evidence type="ECO:0000313" key="2">
    <source>
        <dbReference type="EMBL" id="NJP94810.1"/>
    </source>
</evidence>
<gene>
    <name evidence="2" type="ORF">HCN51_36165</name>
</gene>
<reference evidence="2 3" key="1">
    <citation type="submission" date="2020-03" db="EMBL/GenBank/DDBJ databases">
        <title>WGS of actinomycetes isolated from Thailand.</title>
        <authorList>
            <person name="Thawai C."/>
        </authorList>
    </citation>
    <scope>NUCLEOTIDE SEQUENCE [LARGE SCALE GENOMIC DNA]</scope>
    <source>
        <strain evidence="2 3">FMUSA5-5</strain>
    </source>
</reference>
<dbReference type="Proteomes" id="UP000696294">
    <property type="component" value="Unassembled WGS sequence"/>
</dbReference>
<name>A0ABX1BAK4_9ACTN</name>
<organism evidence="2 3">
    <name type="scientific">Nonomuraea composti</name>
    <dbReference type="NCBI Taxonomy" id="2720023"/>
    <lineage>
        <taxon>Bacteria</taxon>
        <taxon>Bacillati</taxon>
        <taxon>Actinomycetota</taxon>
        <taxon>Actinomycetes</taxon>
        <taxon>Streptosporangiales</taxon>
        <taxon>Streptosporangiaceae</taxon>
        <taxon>Nonomuraea</taxon>
    </lineage>
</organism>
<dbReference type="RefSeq" id="WP_168015967.1">
    <property type="nucleotide sequence ID" value="NZ_JAATEP010000032.1"/>
</dbReference>
<proteinExistence type="predicted"/>
<evidence type="ECO:0000256" key="1">
    <source>
        <dbReference type="SAM" id="MobiDB-lite"/>
    </source>
</evidence>
<comment type="caution">
    <text evidence="2">The sequence shown here is derived from an EMBL/GenBank/DDBJ whole genome shotgun (WGS) entry which is preliminary data.</text>
</comment>